<dbReference type="SUPFAM" id="SSF50156">
    <property type="entry name" value="PDZ domain-like"/>
    <property type="match status" value="1"/>
</dbReference>
<dbReference type="InterPro" id="IPR001478">
    <property type="entry name" value="PDZ"/>
</dbReference>
<evidence type="ECO:0000259" key="1">
    <source>
        <dbReference type="PROSITE" id="PS50106"/>
    </source>
</evidence>
<dbReference type="RefSeq" id="WP_345333300.1">
    <property type="nucleotide sequence ID" value="NZ_BAABJI010000004.1"/>
</dbReference>
<dbReference type="Proteomes" id="UP001501436">
    <property type="component" value="Unassembled WGS sequence"/>
</dbReference>
<sequence length="392" mass="43624">MLCIARAQHFDFDASRKKLSIPFRFVRNSVIVPVNINGKGPYNFILDSGVGLMLITQPNLVDSLNIDYKRLVKIPGLGDGDDAQAYITGQIDVKIAGTQGYGISAAILKTDNLNLSGFVGMPIHGLIGYEFFNNLVVQINLADTTLNIYRPKDINRIRKKGDRIPMVIEEKKPYIFTKVTLPDGSSSLNKLLVDLGAGHALSLDYLIQKKGMPDKFIAANLGVGLNGPITGFIARAKQLDLGTYKIHYPLTSFPDGNNTNIRPSIPRDGNIGMEILKRFKITFDYSGNAVYLKKAAKFREPFEHDMTGIEYYASGPGLQHVIISRVEPGSSGYEIGLERGDEIVSVNFKPVYRMSLEEIDNIFKSKHERTVLLEIYHSGKAEMVVLTLRRRI</sequence>
<gene>
    <name evidence="2" type="ORF">GCM10023313_34890</name>
</gene>
<dbReference type="EMBL" id="BAABJI010000004">
    <property type="protein sequence ID" value="GAA4927399.1"/>
    <property type="molecule type" value="Genomic_DNA"/>
</dbReference>
<dbReference type="CDD" id="cd05483">
    <property type="entry name" value="retropepsin_like_bacteria"/>
    <property type="match status" value="1"/>
</dbReference>
<dbReference type="Gene3D" id="2.40.70.10">
    <property type="entry name" value="Acid Proteases"/>
    <property type="match status" value="2"/>
</dbReference>
<dbReference type="PROSITE" id="PS50106">
    <property type="entry name" value="PDZ"/>
    <property type="match status" value="1"/>
</dbReference>
<evidence type="ECO:0000313" key="3">
    <source>
        <dbReference type="Proteomes" id="UP001501436"/>
    </source>
</evidence>
<dbReference type="Gene3D" id="2.30.42.10">
    <property type="match status" value="1"/>
</dbReference>
<dbReference type="InterPro" id="IPR021109">
    <property type="entry name" value="Peptidase_aspartic_dom_sf"/>
</dbReference>
<feature type="domain" description="PDZ" evidence="1">
    <location>
        <begin position="289"/>
        <end position="372"/>
    </location>
</feature>
<accession>A0ABP9G6Y9</accession>
<comment type="caution">
    <text evidence="2">The sequence shown here is derived from an EMBL/GenBank/DDBJ whole genome shotgun (WGS) entry which is preliminary data.</text>
</comment>
<dbReference type="InterPro" id="IPR041489">
    <property type="entry name" value="PDZ_6"/>
</dbReference>
<dbReference type="InterPro" id="IPR036034">
    <property type="entry name" value="PDZ_sf"/>
</dbReference>
<name>A0ABP9G6Y9_9SPHI</name>
<dbReference type="InterPro" id="IPR034122">
    <property type="entry name" value="Retropepsin-like_bacterial"/>
</dbReference>
<dbReference type="SMART" id="SM00228">
    <property type="entry name" value="PDZ"/>
    <property type="match status" value="1"/>
</dbReference>
<dbReference type="Pfam" id="PF17820">
    <property type="entry name" value="PDZ_6"/>
    <property type="match status" value="1"/>
</dbReference>
<evidence type="ECO:0000313" key="2">
    <source>
        <dbReference type="EMBL" id="GAA4927399.1"/>
    </source>
</evidence>
<organism evidence="2 3">
    <name type="scientific">Mucilaginibacter defluvii</name>
    <dbReference type="NCBI Taxonomy" id="1196019"/>
    <lineage>
        <taxon>Bacteria</taxon>
        <taxon>Pseudomonadati</taxon>
        <taxon>Bacteroidota</taxon>
        <taxon>Sphingobacteriia</taxon>
        <taxon>Sphingobacteriales</taxon>
        <taxon>Sphingobacteriaceae</taxon>
        <taxon>Mucilaginibacter</taxon>
    </lineage>
</organism>
<dbReference type="Pfam" id="PF13650">
    <property type="entry name" value="Asp_protease_2"/>
    <property type="match status" value="1"/>
</dbReference>
<keyword evidence="3" id="KW-1185">Reference proteome</keyword>
<protein>
    <recommendedName>
        <fullName evidence="1">PDZ domain-containing protein</fullName>
    </recommendedName>
</protein>
<reference evidence="3" key="1">
    <citation type="journal article" date="2019" name="Int. J. Syst. Evol. Microbiol.">
        <title>The Global Catalogue of Microorganisms (GCM) 10K type strain sequencing project: providing services to taxonomists for standard genome sequencing and annotation.</title>
        <authorList>
            <consortium name="The Broad Institute Genomics Platform"/>
            <consortium name="The Broad Institute Genome Sequencing Center for Infectious Disease"/>
            <person name="Wu L."/>
            <person name="Ma J."/>
        </authorList>
    </citation>
    <scope>NUCLEOTIDE SEQUENCE [LARGE SCALE GENOMIC DNA]</scope>
    <source>
        <strain evidence="3">JCM 18283</strain>
    </source>
</reference>
<proteinExistence type="predicted"/>